<sequence>MGFRSAVMFHLRHVDPVIRPVRADPFDPDDAFLEIDRHDQAIGITLDIEDDPLGTEVVPIFRTKR</sequence>
<dbReference type="EMBL" id="AP023410">
    <property type="protein sequence ID" value="BCK77115.1"/>
    <property type="molecule type" value="Genomic_DNA"/>
</dbReference>
<keyword evidence="2" id="KW-1185">Reference proteome</keyword>
<dbReference type="Proteomes" id="UP000516424">
    <property type="component" value="Chromosome"/>
</dbReference>
<evidence type="ECO:0000313" key="1">
    <source>
        <dbReference type="EMBL" id="BCK77115.1"/>
    </source>
</evidence>
<evidence type="ECO:0000313" key="2">
    <source>
        <dbReference type="Proteomes" id="UP000516424"/>
    </source>
</evidence>
<dbReference type="AlphaFoldDB" id="A0AB33IG39"/>
<protein>
    <submittedName>
        <fullName evidence="1">Uncharacterized protein</fullName>
    </submittedName>
</protein>
<name>A0AB33IG39_ACEAC</name>
<gene>
    <name evidence="1" type="ORF">EMQ_2721</name>
</gene>
<accession>A0AB33IG39</accession>
<reference evidence="1 2" key="1">
    <citation type="journal article" date="2011" name="Microbiology">
        <title>Transcriptome response to different carbon sources in Acetobacter aceti.</title>
        <authorList>
            <person name="Sakurai K."/>
            <person name="Arai H."/>
            <person name="Ishii M."/>
            <person name="Igarashi Y."/>
        </authorList>
    </citation>
    <scope>NUCLEOTIDE SEQUENCE [LARGE SCALE GENOMIC DNA]</scope>
    <source>
        <strain evidence="1 2">NBRC 14818</strain>
    </source>
</reference>
<proteinExistence type="predicted"/>
<organism evidence="1 2">
    <name type="scientific">Acetobacter aceti NBRC 14818</name>
    <dbReference type="NCBI Taxonomy" id="887700"/>
    <lineage>
        <taxon>Bacteria</taxon>
        <taxon>Pseudomonadati</taxon>
        <taxon>Pseudomonadota</taxon>
        <taxon>Alphaproteobacteria</taxon>
        <taxon>Acetobacterales</taxon>
        <taxon>Acetobacteraceae</taxon>
        <taxon>Acetobacter</taxon>
        <taxon>Acetobacter subgen. Acetobacter</taxon>
    </lineage>
</organism>